<dbReference type="PROSITE" id="PS00028">
    <property type="entry name" value="ZINC_FINGER_C2H2_1"/>
    <property type="match status" value="1"/>
</dbReference>
<keyword evidence="1" id="KW-0862">Zinc</keyword>
<dbReference type="GO" id="GO:0036464">
    <property type="term" value="C:cytoplasmic ribonucleoprotein granule"/>
    <property type="evidence" value="ECO:0007669"/>
    <property type="project" value="TreeGrafter"/>
</dbReference>
<organism evidence="4 5">
    <name type="scientific">Hypsibius exemplaris</name>
    <name type="common">Freshwater tardigrade</name>
    <dbReference type="NCBI Taxonomy" id="2072580"/>
    <lineage>
        <taxon>Eukaryota</taxon>
        <taxon>Metazoa</taxon>
        <taxon>Ecdysozoa</taxon>
        <taxon>Tardigrada</taxon>
        <taxon>Eutardigrada</taxon>
        <taxon>Parachela</taxon>
        <taxon>Hypsibioidea</taxon>
        <taxon>Hypsibiidae</taxon>
        <taxon>Hypsibius</taxon>
    </lineage>
</organism>
<gene>
    <name evidence="4" type="ORF">BV898_08591</name>
</gene>
<dbReference type="PANTHER" id="PTHR12876:SF35">
    <property type="entry name" value="LD08718P-RELATED"/>
    <property type="match status" value="1"/>
</dbReference>
<evidence type="ECO:0000259" key="3">
    <source>
        <dbReference type="PROSITE" id="PS50157"/>
    </source>
</evidence>
<evidence type="ECO:0000256" key="2">
    <source>
        <dbReference type="SAM" id="MobiDB-lite"/>
    </source>
</evidence>
<dbReference type="FunFam" id="3.40.50.11980:FF:000001">
    <property type="entry name" value="ZC3H12A isoform 1"/>
    <property type="match status" value="1"/>
</dbReference>
<evidence type="ECO:0000313" key="5">
    <source>
        <dbReference type="Proteomes" id="UP000192578"/>
    </source>
</evidence>
<dbReference type="PANTHER" id="PTHR12876">
    <property type="entry name" value="N4BP1-RELATED"/>
    <property type="match status" value="1"/>
</dbReference>
<dbReference type="Proteomes" id="UP000192578">
    <property type="component" value="Unassembled WGS sequence"/>
</dbReference>
<evidence type="ECO:0000256" key="1">
    <source>
        <dbReference type="PROSITE-ProRule" id="PRU00042"/>
    </source>
</evidence>
<dbReference type="GO" id="GO:0004521">
    <property type="term" value="F:RNA endonuclease activity"/>
    <property type="evidence" value="ECO:0007669"/>
    <property type="project" value="TreeGrafter"/>
</dbReference>
<feature type="domain" description="C2H2-type" evidence="3">
    <location>
        <begin position="446"/>
        <end position="470"/>
    </location>
</feature>
<keyword evidence="1" id="KW-0479">Metal-binding</keyword>
<evidence type="ECO:0000313" key="4">
    <source>
        <dbReference type="EMBL" id="OQV17342.1"/>
    </source>
</evidence>
<proteinExistence type="predicted"/>
<dbReference type="AlphaFoldDB" id="A0A1W0WQ73"/>
<dbReference type="InterPro" id="IPR051101">
    <property type="entry name" value="ZC3H12/N4BP1_RNase_Reg"/>
</dbReference>
<keyword evidence="5" id="KW-1185">Reference proteome</keyword>
<dbReference type="InterPro" id="IPR013087">
    <property type="entry name" value="Znf_C2H2_type"/>
</dbReference>
<dbReference type="GO" id="GO:0003729">
    <property type="term" value="F:mRNA binding"/>
    <property type="evidence" value="ECO:0007669"/>
    <property type="project" value="TreeGrafter"/>
</dbReference>
<dbReference type="EMBL" id="MTYJ01000062">
    <property type="protein sequence ID" value="OQV17342.1"/>
    <property type="molecule type" value="Genomic_DNA"/>
</dbReference>
<accession>A0A1W0WQ73</accession>
<protein>
    <submittedName>
        <fullName evidence="4">Ribonuclease ZC3H12B</fullName>
    </submittedName>
</protein>
<comment type="caution">
    <text evidence="4">The sequence shown here is derived from an EMBL/GenBank/DDBJ whole genome shotgun (WGS) entry which is preliminary data.</text>
</comment>
<feature type="compositionally biased region" description="Basic residues" evidence="2">
    <location>
        <begin position="357"/>
        <end position="368"/>
    </location>
</feature>
<dbReference type="OrthoDB" id="392925at2759"/>
<dbReference type="GO" id="GO:0008270">
    <property type="term" value="F:zinc ion binding"/>
    <property type="evidence" value="ECO:0007669"/>
    <property type="project" value="UniProtKB-KW"/>
</dbReference>
<feature type="region of interest" description="Disordered" evidence="2">
    <location>
        <begin position="1"/>
        <end position="46"/>
    </location>
</feature>
<keyword evidence="1" id="KW-0863">Zinc-finger</keyword>
<dbReference type="PROSITE" id="PS50157">
    <property type="entry name" value="ZINC_FINGER_C2H2_2"/>
    <property type="match status" value="1"/>
</dbReference>
<dbReference type="Pfam" id="PF11977">
    <property type="entry name" value="RNase_Zc3h12a"/>
    <property type="match status" value="1"/>
</dbReference>
<sequence length="528" mass="59531">MDPRFYLGRPHDASAQFIQHNDYDRLPVNPPRSPYAAPPPPPPPPPVRIVREDIGPAPPPIPPIKDGKRLIVIDGSNVAMSHGNDAFFSWPGIDICVRLFLERGHRDVVAFVPSSKREFQTDSPNPARDRSIIERLTRANHLKFTPARKIPRADGSHSREVAYDDPVILSMANDHDGVVVSNDFFRDLINVDPRFRRVIEERAIGFTFYKNTLCIPTDLHGKKAGMTVEQLLDRNAPSRPAGSPAYPISITVNEYEDAGPPYPDSYWMDHRDHGRSLEFRGTNGPQGRLFPFQPDTRSLSYPVTSELPPSRLRPHCLQEDSGEAMSRRPVSEQQPVSSPRVTCLGPPTGAPPPPVTPKRRKRHRKTRTERRAEMDPLDLYNSTFKSHISNSSTSMKTPASTLTETLAKSKVQKMRDKLYSFLEEETAVLPPVTMCAAGRPGEALRYLCLLCVRSFKRESHLLGHLNTAPHYANVLRRDKIIQEFRGERYEKLRHPGSGHQQKHSASNELKARTFEELLKDASSLVESN</sequence>
<name>A0A1W0WQ73_HYPEX</name>
<reference evidence="5" key="1">
    <citation type="submission" date="2017-01" db="EMBL/GenBank/DDBJ databases">
        <title>Comparative genomics of anhydrobiosis in the tardigrade Hypsibius dujardini.</title>
        <authorList>
            <person name="Yoshida Y."/>
            <person name="Koutsovoulos G."/>
            <person name="Laetsch D."/>
            <person name="Stevens L."/>
            <person name="Kumar S."/>
            <person name="Horikawa D."/>
            <person name="Ishino K."/>
            <person name="Komine S."/>
            <person name="Tomita M."/>
            <person name="Blaxter M."/>
            <person name="Arakawa K."/>
        </authorList>
    </citation>
    <scope>NUCLEOTIDE SEQUENCE [LARGE SCALE GENOMIC DNA]</scope>
    <source>
        <strain evidence="5">Z151</strain>
    </source>
</reference>
<feature type="compositionally biased region" description="Pro residues" evidence="2">
    <location>
        <begin position="28"/>
        <end position="46"/>
    </location>
</feature>
<dbReference type="GO" id="GO:0005634">
    <property type="term" value="C:nucleus"/>
    <property type="evidence" value="ECO:0007669"/>
    <property type="project" value="TreeGrafter"/>
</dbReference>
<dbReference type="Gene3D" id="3.40.50.11980">
    <property type="match status" value="1"/>
</dbReference>
<dbReference type="CDD" id="cd18719">
    <property type="entry name" value="PIN_Zc3h12a-N4BP1-like"/>
    <property type="match status" value="1"/>
</dbReference>
<feature type="region of interest" description="Disordered" evidence="2">
    <location>
        <begin position="302"/>
        <end position="370"/>
    </location>
</feature>
<feature type="compositionally biased region" description="Polar residues" evidence="2">
    <location>
        <begin position="331"/>
        <end position="340"/>
    </location>
</feature>
<dbReference type="InterPro" id="IPR021869">
    <property type="entry name" value="RNase_Zc3h12_NYN"/>
</dbReference>